<organism evidence="3 4">
    <name type="scientific">Lentzea cavernae</name>
    <dbReference type="NCBI Taxonomy" id="2020703"/>
    <lineage>
        <taxon>Bacteria</taxon>
        <taxon>Bacillati</taxon>
        <taxon>Actinomycetota</taxon>
        <taxon>Actinomycetes</taxon>
        <taxon>Pseudonocardiales</taxon>
        <taxon>Pseudonocardiaceae</taxon>
        <taxon>Lentzea</taxon>
    </lineage>
</organism>
<gene>
    <name evidence="3" type="ORF">GCM10017774_07990</name>
</gene>
<dbReference type="PANTHER" id="PTHR19328">
    <property type="entry name" value="HEDGEHOG-INTERACTING PROTEIN"/>
    <property type="match status" value="1"/>
</dbReference>
<dbReference type="PANTHER" id="PTHR19328:SF75">
    <property type="entry name" value="ALDOSE SUGAR DEHYDROGENASE YLII"/>
    <property type="match status" value="1"/>
</dbReference>
<dbReference type="Gene3D" id="2.60.120.560">
    <property type="entry name" value="Exo-inulinase, domain 1"/>
    <property type="match status" value="1"/>
</dbReference>
<dbReference type="SUPFAM" id="SSF50952">
    <property type="entry name" value="Soluble quinoprotein glucose dehydrogenase"/>
    <property type="match status" value="1"/>
</dbReference>
<feature type="domain" description="Glucose/Sorbosone dehydrogenase" evidence="2">
    <location>
        <begin position="91"/>
        <end position="415"/>
    </location>
</feature>
<evidence type="ECO:0000313" key="4">
    <source>
        <dbReference type="Proteomes" id="UP000605568"/>
    </source>
</evidence>
<dbReference type="InterPro" id="IPR011042">
    <property type="entry name" value="6-blade_b-propeller_TolB-like"/>
</dbReference>
<dbReference type="Proteomes" id="UP000605568">
    <property type="component" value="Unassembled WGS sequence"/>
</dbReference>
<reference evidence="4" key="1">
    <citation type="journal article" date="2019" name="Int. J. Syst. Evol. Microbiol.">
        <title>The Global Catalogue of Microorganisms (GCM) 10K type strain sequencing project: providing services to taxonomists for standard genome sequencing and annotation.</title>
        <authorList>
            <consortium name="The Broad Institute Genomics Platform"/>
            <consortium name="The Broad Institute Genome Sequencing Center for Infectious Disease"/>
            <person name="Wu L."/>
            <person name="Ma J."/>
        </authorList>
    </citation>
    <scope>NUCLEOTIDE SEQUENCE [LARGE SCALE GENOMIC DNA]</scope>
    <source>
        <strain evidence="4">CGMCC 4.7367</strain>
    </source>
</reference>
<dbReference type="InterPro" id="IPR011041">
    <property type="entry name" value="Quinoprot_gluc/sorb_DH_b-prop"/>
</dbReference>
<name>A0ABQ3M2S8_9PSEU</name>
<sequence>MQAHGLAHRVVGMYRRLSRLAVATLVLSALFVPNASAQADVPIADPLPTPGPSGVGLELTEVAQLPKSQPVPPPTDTRLVRYNRINYLGEVPDGSGRMFVPDMNGRLYLLDDGVQHAFLDLGAAVGPDFHTHRGLGSGFGFAAFHPDFRRNGKFYTVHTETGSALTTKKPDLPSPGTTEVHGVITEWTASDPRADVFAGTHREVLRVGFASFIHGFQEIGFNPTARRWDEDHHLLYIASGDGGIGFSTTVPQDLSLPQGKILRIDPAGTNGVNGRYGVPRSNPFVSRAGALGEIYSYGMRDPYRFSWDPVTRRMFLGHIGEKAVDAVYEVRKGANLGWSEREGIWEYRRGDPSCGVFPLPADDAKYGFTYPVTAFDHNRTSAQRPCADSGNALMGGFVYRGTKIPSLRGKYIYGEGVKGLLYVADEREMRAGRPMAVTGELMVYAHGQLTTMKDLVGDPNRVDLRFGQDAEGELYVLAKANGKIWKVTGARTFASCRSGHDFVAGAGNAGSWQPVTPALWQFPGREVVLAEPGAARPGPRRPFEYAVLRKGPAFGTVQVDASVRLDTPVAESNRDVIIVFGHRSDTEFYYAHLSSDNKIYPHNGIFVVNNADRLRLDHQWDAVRSVGAPPAVTDTAWHRVRVKHCTDSGEIAVYVDGSPHPVMTAVDRTFTSGRVGFGSFDNIGRLRDLRVQGQGIR</sequence>
<evidence type="ECO:0000313" key="3">
    <source>
        <dbReference type="EMBL" id="GHH30400.1"/>
    </source>
</evidence>
<comment type="caution">
    <text evidence="3">The sequence shown here is derived from an EMBL/GenBank/DDBJ whole genome shotgun (WGS) entry which is preliminary data.</text>
</comment>
<dbReference type="InterPro" id="IPR012938">
    <property type="entry name" value="Glc/Sorbosone_DH"/>
</dbReference>
<dbReference type="Gene3D" id="2.120.10.30">
    <property type="entry name" value="TolB, C-terminal domain"/>
    <property type="match status" value="1"/>
</dbReference>
<feature type="chain" id="PRO_5045868175" description="Glucose/Sorbosone dehydrogenase domain-containing protein" evidence="1">
    <location>
        <begin position="40"/>
        <end position="697"/>
    </location>
</feature>
<protein>
    <recommendedName>
        <fullName evidence="2">Glucose/Sorbosone dehydrogenase domain-containing protein</fullName>
    </recommendedName>
</protein>
<feature type="signal peptide" evidence="1">
    <location>
        <begin position="1"/>
        <end position="39"/>
    </location>
</feature>
<accession>A0ABQ3M2S8</accession>
<keyword evidence="1" id="KW-0732">Signal</keyword>
<keyword evidence="4" id="KW-1185">Reference proteome</keyword>
<proteinExistence type="predicted"/>
<dbReference type="Pfam" id="PF07995">
    <property type="entry name" value="GSDH"/>
    <property type="match status" value="1"/>
</dbReference>
<evidence type="ECO:0000256" key="1">
    <source>
        <dbReference type="SAM" id="SignalP"/>
    </source>
</evidence>
<evidence type="ECO:0000259" key="2">
    <source>
        <dbReference type="Pfam" id="PF07995"/>
    </source>
</evidence>
<dbReference type="EMBL" id="BNAR01000001">
    <property type="protein sequence ID" value="GHH30400.1"/>
    <property type="molecule type" value="Genomic_DNA"/>
</dbReference>